<dbReference type="Gene3D" id="3.30.160.390">
    <property type="entry name" value="Integrase, DNA-binding domain"/>
    <property type="match status" value="1"/>
</dbReference>
<dbReference type="InterPro" id="IPR025166">
    <property type="entry name" value="Integrase_DNA_bind_dom"/>
</dbReference>
<sequence length="422" mass="49629">MTDFEIKKAKSDEKIYFLYDKGSGLRLQISPHGSKIFQLYYRFEKRSRVMSLGKYPYLTLKHARALTQKYKVKIFNGIDPLEEKEKKIQEKLYMQNSQIHIITEKWFDKFSNEVSVITYKKEKIRFNKHIMPHFARIGKNQEIIESRQIGSIKLREITTILLELEKSNQETAHRTFMLCRRIWGFATALGVIEYNMFSSIEKRSFLGLQKTKHYPKITDEMILGELLRALDTSQISQIIKCAIKFVAIIPLRAGNLSHLKWNYIDWETNTLTIPRHEMKNKNTNYSDFILPLPPQAMAVLEEVKVITGWGEWVFHGVKNKTSPMVVESADKALRIMGFSDEKRGRKQTLHSFRGTFRSLCETYQQEHNATFETKEAVLDHITGNSVVNAYKHKANYFEQMKSLLNWWANFLDKLKNSHRREV</sequence>
<keyword evidence="2" id="KW-0229">DNA integration</keyword>
<dbReference type="PANTHER" id="PTHR30629:SF2">
    <property type="entry name" value="PROPHAGE INTEGRASE INTS-RELATED"/>
    <property type="match status" value="1"/>
</dbReference>
<organism evidence="6 7">
    <name type="scientific">Helicobacter equorum</name>
    <dbReference type="NCBI Taxonomy" id="361872"/>
    <lineage>
        <taxon>Bacteria</taxon>
        <taxon>Pseudomonadati</taxon>
        <taxon>Campylobacterota</taxon>
        <taxon>Epsilonproteobacteria</taxon>
        <taxon>Campylobacterales</taxon>
        <taxon>Helicobacteraceae</taxon>
        <taxon>Helicobacter</taxon>
    </lineage>
</organism>
<dbReference type="InterPro" id="IPR053876">
    <property type="entry name" value="Phage_int_M"/>
</dbReference>
<dbReference type="InterPro" id="IPR002104">
    <property type="entry name" value="Integrase_catalytic"/>
</dbReference>
<keyword evidence="4" id="KW-0233">DNA recombination</keyword>
<reference evidence="6 7" key="1">
    <citation type="submission" date="2018-04" db="EMBL/GenBank/DDBJ databases">
        <title>Novel Campyloabacter and Helicobacter Species and Strains.</title>
        <authorList>
            <person name="Mannion A.J."/>
            <person name="Shen Z."/>
            <person name="Fox J.G."/>
        </authorList>
    </citation>
    <scope>NUCLEOTIDE SEQUENCE [LARGE SCALE GENOMIC DNA]</scope>
    <source>
        <strain evidence="6 7">MIT 12-6600</strain>
    </source>
</reference>
<dbReference type="AlphaFoldDB" id="A0A3D8IME8"/>
<dbReference type="PROSITE" id="PS51898">
    <property type="entry name" value="TYR_RECOMBINASE"/>
    <property type="match status" value="1"/>
</dbReference>
<comment type="caution">
    <text evidence="6">The sequence shown here is derived from an EMBL/GenBank/DDBJ whole genome shotgun (WGS) entry which is preliminary data.</text>
</comment>
<keyword evidence="3" id="KW-0238">DNA-binding</keyword>
<accession>A0A3D8IME8</accession>
<evidence type="ECO:0000313" key="7">
    <source>
        <dbReference type="Proteomes" id="UP000256514"/>
    </source>
</evidence>
<dbReference type="GO" id="GO:0006310">
    <property type="term" value="P:DNA recombination"/>
    <property type="evidence" value="ECO:0007669"/>
    <property type="project" value="UniProtKB-KW"/>
</dbReference>
<evidence type="ECO:0000259" key="5">
    <source>
        <dbReference type="PROSITE" id="PS51898"/>
    </source>
</evidence>
<protein>
    <submittedName>
        <fullName evidence="6">Integrase</fullName>
    </submittedName>
</protein>
<dbReference type="Proteomes" id="UP000256514">
    <property type="component" value="Unassembled WGS sequence"/>
</dbReference>
<dbReference type="Gene3D" id="1.10.443.10">
    <property type="entry name" value="Intergrase catalytic core"/>
    <property type="match status" value="1"/>
</dbReference>
<dbReference type="OrthoDB" id="9775880at2"/>
<feature type="domain" description="Tyr recombinase" evidence="5">
    <location>
        <begin position="213"/>
        <end position="405"/>
    </location>
</feature>
<dbReference type="EMBL" id="NXLT01000006">
    <property type="protein sequence ID" value="RDU66419.1"/>
    <property type="molecule type" value="Genomic_DNA"/>
</dbReference>
<dbReference type="GO" id="GO:0015074">
    <property type="term" value="P:DNA integration"/>
    <property type="evidence" value="ECO:0007669"/>
    <property type="project" value="UniProtKB-KW"/>
</dbReference>
<evidence type="ECO:0000256" key="2">
    <source>
        <dbReference type="ARBA" id="ARBA00022908"/>
    </source>
</evidence>
<dbReference type="InterPro" id="IPR038488">
    <property type="entry name" value="Integrase_DNA-bd_sf"/>
</dbReference>
<gene>
    <name evidence="6" type="ORF">CQA54_06890</name>
</gene>
<dbReference type="InterPro" id="IPR011010">
    <property type="entry name" value="DNA_brk_join_enz"/>
</dbReference>
<dbReference type="RefSeq" id="WP_115571373.1">
    <property type="nucleotide sequence ID" value="NZ_NXLT01000006.1"/>
</dbReference>
<dbReference type="GO" id="GO:0003677">
    <property type="term" value="F:DNA binding"/>
    <property type="evidence" value="ECO:0007669"/>
    <property type="project" value="UniProtKB-KW"/>
</dbReference>
<evidence type="ECO:0000256" key="1">
    <source>
        <dbReference type="ARBA" id="ARBA00008857"/>
    </source>
</evidence>
<evidence type="ECO:0000313" key="6">
    <source>
        <dbReference type="EMBL" id="RDU66419.1"/>
    </source>
</evidence>
<evidence type="ECO:0000256" key="3">
    <source>
        <dbReference type="ARBA" id="ARBA00023125"/>
    </source>
</evidence>
<dbReference type="InterPro" id="IPR013762">
    <property type="entry name" value="Integrase-like_cat_sf"/>
</dbReference>
<dbReference type="Gene3D" id="1.10.150.130">
    <property type="match status" value="1"/>
</dbReference>
<dbReference type="SUPFAM" id="SSF56349">
    <property type="entry name" value="DNA breaking-rejoining enzymes"/>
    <property type="match status" value="1"/>
</dbReference>
<keyword evidence="7" id="KW-1185">Reference proteome</keyword>
<evidence type="ECO:0000256" key="4">
    <source>
        <dbReference type="ARBA" id="ARBA00023172"/>
    </source>
</evidence>
<dbReference type="PANTHER" id="PTHR30629">
    <property type="entry name" value="PROPHAGE INTEGRASE"/>
    <property type="match status" value="1"/>
</dbReference>
<dbReference type="InterPro" id="IPR010998">
    <property type="entry name" value="Integrase_recombinase_N"/>
</dbReference>
<dbReference type="InterPro" id="IPR050808">
    <property type="entry name" value="Phage_Integrase"/>
</dbReference>
<dbReference type="Pfam" id="PF00589">
    <property type="entry name" value="Phage_integrase"/>
    <property type="match status" value="1"/>
</dbReference>
<dbReference type="Pfam" id="PF13356">
    <property type="entry name" value="Arm-DNA-bind_3"/>
    <property type="match status" value="1"/>
</dbReference>
<comment type="similarity">
    <text evidence="1">Belongs to the 'phage' integrase family.</text>
</comment>
<dbReference type="CDD" id="cd00801">
    <property type="entry name" value="INT_P4_C"/>
    <property type="match status" value="1"/>
</dbReference>
<name>A0A3D8IME8_9HELI</name>
<proteinExistence type="inferred from homology"/>
<dbReference type="Pfam" id="PF22022">
    <property type="entry name" value="Phage_int_M"/>
    <property type="match status" value="1"/>
</dbReference>